<evidence type="ECO:0000313" key="4">
    <source>
        <dbReference type="EMBL" id="CAF4756089.1"/>
    </source>
</evidence>
<dbReference type="Proteomes" id="UP000681967">
    <property type="component" value="Unassembled WGS sequence"/>
</dbReference>
<comment type="similarity">
    <text evidence="1">Belongs to the SWP1 family.</text>
</comment>
<dbReference type="GO" id="GO:0006487">
    <property type="term" value="P:protein N-linked glycosylation"/>
    <property type="evidence" value="ECO:0007669"/>
    <property type="project" value="UniProtKB-UniRule"/>
</dbReference>
<organism evidence="3 8">
    <name type="scientific">Rotaria magnacalcarata</name>
    <dbReference type="NCBI Taxonomy" id="392030"/>
    <lineage>
        <taxon>Eukaryota</taxon>
        <taxon>Metazoa</taxon>
        <taxon>Spiralia</taxon>
        <taxon>Gnathifera</taxon>
        <taxon>Rotifera</taxon>
        <taxon>Eurotatoria</taxon>
        <taxon>Bdelloidea</taxon>
        <taxon>Philodinida</taxon>
        <taxon>Philodinidae</taxon>
        <taxon>Rotaria</taxon>
    </lineage>
</organism>
<evidence type="ECO:0000313" key="8">
    <source>
        <dbReference type="Proteomes" id="UP000663866"/>
    </source>
</evidence>
<evidence type="ECO:0000256" key="1">
    <source>
        <dbReference type="RuleBase" id="RU366029"/>
    </source>
</evidence>
<keyword evidence="1" id="KW-0256">Endoplasmic reticulum</keyword>
<dbReference type="Proteomes" id="UP000663866">
    <property type="component" value="Unassembled WGS sequence"/>
</dbReference>
<feature type="domain" description="Ribophorin II N-terminal" evidence="2">
    <location>
        <begin position="1"/>
        <end position="55"/>
    </location>
</feature>
<dbReference type="Proteomes" id="UP000676336">
    <property type="component" value="Unassembled WGS sequence"/>
</dbReference>
<sequence length="76" mass="8851">ALVFNAFYEVAEKAGAPVKIDPKQLVKFANYFSTKRHVATLRSAYYLTKAFKHLSSNKVRRISLKVRNENRIEIFF</sequence>
<feature type="non-terminal residue" evidence="3">
    <location>
        <position position="1"/>
    </location>
</feature>
<comment type="function">
    <text evidence="1">Subunit of the oligosaccharyl transferase (OST) complex that catalyzes the initial transfer of a defined glycan (Glc(3)Man(9)GlcNAc(2) in eukaryotes) from the lipid carrier dolichol-pyrophosphate to an asparagine residue within an Asn-X-Ser/Thr consensus motif in nascent polypeptide chains, the first step in protein N-glycosylation. N-glycosylation occurs cotranslationally and the complex associates with the Sec61 complex at the channel-forming translocon complex that mediates protein translocation across the endoplasmic reticulum (ER). All subunits are required for a maximal enzyme activity.</text>
</comment>
<evidence type="ECO:0000313" key="3">
    <source>
        <dbReference type="EMBL" id="CAF4708051.1"/>
    </source>
</evidence>
<dbReference type="EMBL" id="CAJOBI010187499">
    <property type="protein sequence ID" value="CAF4949799.1"/>
    <property type="molecule type" value="Genomic_DNA"/>
</dbReference>
<accession>A0A821IRL7</accession>
<dbReference type="GO" id="GO:0008250">
    <property type="term" value="C:oligosaccharyltransferase complex"/>
    <property type="evidence" value="ECO:0007669"/>
    <property type="project" value="UniProtKB-UniRule"/>
</dbReference>
<dbReference type="EMBL" id="CAJOBJ010192405">
    <property type="protein sequence ID" value="CAF4958408.1"/>
    <property type="molecule type" value="Genomic_DNA"/>
</dbReference>
<dbReference type="EMBL" id="CAJOBH010134963">
    <property type="protein sequence ID" value="CAF4776915.1"/>
    <property type="molecule type" value="Genomic_DNA"/>
</dbReference>
<evidence type="ECO:0000313" key="6">
    <source>
        <dbReference type="EMBL" id="CAF4949799.1"/>
    </source>
</evidence>
<dbReference type="EMBL" id="CAJOBG010115251">
    <property type="protein sequence ID" value="CAF4756089.1"/>
    <property type="molecule type" value="Genomic_DNA"/>
</dbReference>
<evidence type="ECO:0000313" key="7">
    <source>
        <dbReference type="EMBL" id="CAF4958408.1"/>
    </source>
</evidence>
<evidence type="ECO:0000259" key="2">
    <source>
        <dbReference type="Pfam" id="PF05817"/>
    </source>
</evidence>
<dbReference type="AlphaFoldDB" id="A0A821IRL7"/>
<comment type="subcellular location">
    <subcellularLocation>
        <location evidence="1">Endoplasmic reticulum membrane</location>
        <topology evidence="1">Multi-pass membrane protein</topology>
    </subcellularLocation>
</comment>
<name>A0A821IRL7_9BILA</name>
<dbReference type="Proteomes" id="UP000681720">
    <property type="component" value="Unassembled WGS sequence"/>
</dbReference>
<comment type="pathway">
    <text evidence="1">Protein modification; protein glycosylation.</text>
</comment>
<dbReference type="InterPro" id="IPR055373">
    <property type="entry name" value="Ribophorin_II_N"/>
</dbReference>
<dbReference type="EMBL" id="CAJOBG010102233">
    <property type="protein sequence ID" value="CAF4708051.1"/>
    <property type="molecule type" value="Genomic_DNA"/>
</dbReference>
<keyword evidence="8" id="KW-1185">Reference proteome</keyword>
<comment type="caution">
    <text evidence="3">The sequence shown here is derived from an EMBL/GenBank/DDBJ whole genome shotgun (WGS) entry which is preliminary data.</text>
</comment>
<dbReference type="Pfam" id="PF05817">
    <property type="entry name" value="Ribophorin_II"/>
    <property type="match status" value="1"/>
</dbReference>
<proteinExistence type="inferred from homology"/>
<reference evidence="3" key="1">
    <citation type="submission" date="2021-02" db="EMBL/GenBank/DDBJ databases">
        <authorList>
            <person name="Nowell W R."/>
        </authorList>
    </citation>
    <scope>NUCLEOTIDE SEQUENCE</scope>
</reference>
<comment type="subunit">
    <text evidence="1">Component of the oligosaccharyltransferase (OST) complex.</text>
</comment>
<dbReference type="UniPathway" id="UPA00378"/>
<protein>
    <recommendedName>
        <fullName evidence="1">Dolichyl-diphosphooligosaccharide--protein glycosyltransferase subunit 2</fullName>
    </recommendedName>
    <alternativeName>
        <fullName evidence="1">Ribophorin-2</fullName>
    </alternativeName>
</protein>
<gene>
    <name evidence="5" type="ORF">BYL167_LOCUS47140</name>
    <name evidence="7" type="ORF">GIL414_LOCUS54707</name>
    <name evidence="3" type="ORF">OVN521_LOCUS48637</name>
    <name evidence="4" type="ORF">OVN521_LOCUS50315</name>
    <name evidence="6" type="ORF">SMN809_LOCUS54060</name>
</gene>
<evidence type="ECO:0000313" key="5">
    <source>
        <dbReference type="EMBL" id="CAF4776915.1"/>
    </source>
</evidence>